<dbReference type="SUPFAM" id="SSF54593">
    <property type="entry name" value="Glyoxalase/Bleomycin resistance protein/Dihydroxybiphenyl dioxygenase"/>
    <property type="match status" value="1"/>
</dbReference>
<dbReference type="PANTHER" id="PTHR33990:SF1">
    <property type="entry name" value="PROTEIN YJDN"/>
    <property type="match status" value="1"/>
</dbReference>
<dbReference type="eggNOG" id="COG2764">
    <property type="taxonomic scope" value="Bacteria"/>
</dbReference>
<dbReference type="CDD" id="cd06588">
    <property type="entry name" value="PhnB_like"/>
    <property type="match status" value="1"/>
</dbReference>
<dbReference type="Proteomes" id="UP000204551">
    <property type="component" value="Chromosome"/>
</dbReference>
<dbReference type="Pfam" id="PF06983">
    <property type="entry name" value="3-dmu-9_3-mt"/>
    <property type="match status" value="1"/>
</dbReference>
<sequence length="134" mass="15295">MNVQAYLAFSGDCMKAMNFYADCFNAEITNKQTYEDSKMDIPESYRRNLQHAELKGKGIHLMAYDAAPDTPLNNGNKIHLAIDMENRDKAKELFSKLSSGGQVNHNFSEKEWGAMYGRCTDKFGIHWMVNCDLQ</sequence>
<dbReference type="Gene3D" id="3.10.180.10">
    <property type="entry name" value="2,3-Dihydroxybiphenyl 1,2-Dioxygenase, domain 1"/>
    <property type="match status" value="1"/>
</dbReference>
<dbReference type="STRING" id="616991.GCA_000733925_01361"/>
<evidence type="ECO:0000313" key="2">
    <source>
        <dbReference type="EMBL" id="ASO06428.1"/>
    </source>
</evidence>
<accession>A0A221UZ60</accession>
<evidence type="ECO:0000313" key="3">
    <source>
        <dbReference type="Proteomes" id="UP000204551"/>
    </source>
</evidence>
<dbReference type="PANTHER" id="PTHR33990">
    <property type="entry name" value="PROTEIN YJDN-RELATED"/>
    <property type="match status" value="1"/>
</dbReference>
<proteinExistence type="predicted"/>
<protein>
    <submittedName>
        <fullName evidence="2">VOC family protein</fullName>
    </submittedName>
</protein>
<organism evidence="2 3">
    <name type="scientific">Arenibacter algicola</name>
    <dbReference type="NCBI Taxonomy" id="616991"/>
    <lineage>
        <taxon>Bacteria</taxon>
        <taxon>Pseudomonadati</taxon>
        <taxon>Bacteroidota</taxon>
        <taxon>Flavobacteriia</taxon>
        <taxon>Flavobacteriales</taxon>
        <taxon>Flavobacteriaceae</taxon>
        <taxon>Arenibacter</taxon>
    </lineage>
</organism>
<dbReference type="InterPro" id="IPR028973">
    <property type="entry name" value="PhnB-like"/>
</dbReference>
<dbReference type="RefSeq" id="WP_093978917.1">
    <property type="nucleotide sequence ID" value="NZ_CP022515.1"/>
</dbReference>
<reference evidence="2 3" key="1">
    <citation type="submission" date="2017-07" db="EMBL/GenBank/DDBJ databases">
        <title>Genome Sequence of Arenibacter algicola Strain SMS7 Isolated from a culture of the Diatom Skeletonema marinoi.</title>
        <authorList>
            <person name="Topel M."/>
            <person name="Pinder M.I.M."/>
            <person name="Johansson O.N."/>
            <person name="Kourtchenko O."/>
            <person name="Godhe A."/>
            <person name="Clarke A.K."/>
        </authorList>
    </citation>
    <scope>NUCLEOTIDE SEQUENCE [LARGE SCALE GENOMIC DNA]</scope>
    <source>
        <strain evidence="2 3">SMS7</strain>
    </source>
</reference>
<name>A0A221UZ60_9FLAO</name>
<dbReference type="EMBL" id="CP022515">
    <property type="protein sequence ID" value="ASO06428.1"/>
    <property type="molecule type" value="Genomic_DNA"/>
</dbReference>
<gene>
    <name evidence="2" type="ORF">AREALGSMS7_02996</name>
</gene>
<feature type="domain" description="PhnB-like" evidence="1">
    <location>
        <begin position="4"/>
        <end position="129"/>
    </location>
</feature>
<dbReference type="AlphaFoldDB" id="A0A221UZ60"/>
<dbReference type="KEGG" id="aalg:AREALGSMS7_02996"/>
<dbReference type="InterPro" id="IPR029068">
    <property type="entry name" value="Glyas_Bleomycin-R_OHBP_Dase"/>
</dbReference>
<evidence type="ECO:0000259" key="1">
    <source>
        <dbReference type="Pfam" id="PF06983"/>
    </source>
</evidence>